<dbReference type="EMBL" id="MFJJ01000055">
    <property type="protein sequence ID" value="OGG12738.1"/>
    <property type="molecule type" value="Genomic_DNA"/>
</dbReference>
<dbReference type="AlphaFoldDB" id="A0A1F5ZJT2"/>
<protein>
    <recommendedName>
        <fullName evidence="4">DUF5668 domain-containing protein</fullName>
    </recommendedName>
</protein>
<accession>A0A1F5ZJT2</accession>
<keyword evidence="1" id="KW-0812">Transmembrane</keyword>
<organism evidence="2 3">
    <name type="scientific">Candidatus Gottesmanbacteria bacterium RIFCSPHIGHO2_01_FULL_46_14</name>
    <dbReference type="NCBI Taxonomy" id="1798380"/>
    <lineage>
        <taxon>Bacteria</taxon>
        <taxon>Candidatus Gottesmaniibacteriota</taxon>
    </lineage>
</organism>
<reference evidence="2 3" key="1">
    <citation type="journal article" date="2016" name="Nat. Commun.">
        <title>Thousands of microbial genomes shed light on interconnected biogeochemical processes in an aquifer system.</title>
        <authorList>
            <person name="Anantharaman K."/>
            <person name="Brown C.T."/>
            <person name="Hug L.A."/>
            <person name="Sharon I."/>
            <person name="Castelle C.J."/>
            <person name="Probst A.J."/>
            <person name="Thomas B.C."/>
            <person name="Singh A."/>
            <person name="Wilkins M.J."/>
            <person name="Karaoz U."/>
            <person name="Brodie E.L."/>
            <person name="Williams K.H."/>
            <person name="Hubbard S.S."/>
            <person name="Banfield J.F."/>
        </authorList>
    </citation>
    <scope>NUCLEOTIDE SEQUENCE [LARGE SCALE GENOMIC DNA]</scope>
</reference>
<gene>
    <name evidence="2" type="ORF">A2875_01930</name>
</gene>
<dbReference type="Proteomes" id="UP000177416">
    <property type="component" value="Unassembled WGS sequence"/>
</dbReference>
<feature type="transmembrane region" description="Helical" evidence="1">
    <location>
        <begin position="12"/>
        <end position="32"/>
    </location>
</feature>
<comment type="caution">
    <text evidence="2">The sequence shown here is derived from an EMBL/GenBank/DDBJ whole genome shotgun (WGS) entry which is preliminary data.</text>
</comment>
<evidence type="ECO:0008006" key="4">
    <source>
        <dbReference type="Google" id="ProtNLM"/>
    </source>
</evidence>
<keyword evidence="1" id="KW-0472">Membrane</keyword>
<feature type="transmembrane region" description="Helical" evidence="1">
    <location>
        <begin position="38"/>
        <end position="56"/>
    </location>
</feature>
<proteinExistence type="predicted"/>
<sequence>MNTKKYGWGWRPASWQGWVILGVYLWFVVWSYMNTTLFNFIPDAIILTAIFIAMYYKTRK</sequence>
<name>A0A1F5ZJT2_9BACT</name>
<evidence type="ECO:0000313" key="2">
    <source>
        <dbReference type="EMBL" id="OGG12738.1"/>
    </source>
</evidence>
<evidence type="ECO:0000313" key="3">
    <source>
        <dbReference type="Proteomes" id="UP000177416"/>
    </source>
</evidence>
<keyword evidence="1" id="KW-1133">Transmembrane helix</keyword>
<evidence type="ECO:0000256" key="1">
    <source>
        <dbReference type="SAM" id="Phobius"/>
    </source>
</evidence>